<evidence type="ECO:0000313" key="3">
    <source>
        <dbReference type="EMBL" id="QFS51850.1"/>
    </source>
</evidence>
<dbReference type="Gene3D" id="3.40.50.300">
    <property type="entry name" value="P-loop containing nucleotide triphosphate hydrolases"/>
    <property type="match status" value="1"/>
</dbReference>
<evidence type="ECO:0000259" key="1">
    <source>
        <dbReference type="Pfam" id="PF00931"/>
    </source>
</evidence>
<dbReference type="Pfam" id="PF26355">
    <property type="entry name" value="HTH_VMAP-M9"/>
    <property type="match status" value="1"/>
</dbReference>
<dbReference type="Pfam" id="PF00931">
    <property type="entry name" value="NB-ARC"/>
    <property type="match status" value="1"/>
</dbReference>
<dbReference type="RefSeq" id="WP_152592170.1">
    <property type="nucleotide sequence ID" value="NZ_CP045227.1"/>
</dbReference>
<sequence>MDFSAVQKLNSPALPIVIPKGRREGHISSAAVNFEAALVVVDNLVFGKRGKHLSEAEIIVLKGAWDDDDYEEVAENSPYSLNYLQRRVAPPLWDLLSETIGCGHRVGKKKLRRILLEQVTKKYPILSASIGKQRPSANGLVQVMGSHLPDISSFYGRAKELTNLKELVIDQRCVSLIGVAGIGKSALAAKLLTELSVESQPRFDCLIWKSVSHAPLLQDLIADLIELTQPIEPEPSLPKYTQAMQNVLIKQLQSQRYFIVLDECEALFQTNNLEERLEYKLFFRRLVEEQHKSCLLLTSRVWPNEFDVLIEADRPIQYLKVEGLEPDAAMQFLSALGLCNEEKRCSQLIETYRGNPLELKAVSNRIHHFFASSTEKFFQDPTTLVSSRFQEMLNKVFGQVLSNIQRQIMIYLADKIVLNFQYISFNKLLIELNQTYKISISTSELITALEGLEKNSLIESSKDPTTKEISFTLQPVIKKYITTDPLGLVHTSDASQILAMPTAASYASKKR</sequence>
<dbReference type="Proteomes" id="UP000326678">
    <property type="component" value="Chromosome Gxm2"/>
</dbReference>
<evidence type="ECO:0000259" key="2">
    <source>
        <dbReference type="Pfam" id="PF26355"/>
    </source>
</evidence>
<feature type="domain" description="NB-ARC" evidence="1">
    <location>
        <begin position="170"/>
        <end position="337"/>
    </location>
</feature>
<dbReference type="PANTHER" id="PTHR36766">
    <property type="entry name" value="PLANT BROAD-SPECTRUM MILDEW RESISTANCE PROTEIN RPW8"/>
    <property type="match status" value="1"/>
</dbReference>
<protein>
    <submittedName>
        <fullName evidence="3">NACHT domain-containing protein</fullName>
    </submittedName>
</protein>
<feature type="domain" description="vWA-MoxR associated protein N-terminal HTH" evidence="2">
    <location>
        <begin position="33"/>
        <end position="115"/>
    </location>
</feature>
<organism evidence="3 4">
    <name type="scientific">Nostoc sphaeroides CCNUC1</name>
    <dbReference type="NCBI Taxonomy" id="2653204"/>
    <lineage>
        <taxon>Bacteria</taxon>
        <taxon>Bacillati</taxon>
        <taxon>Cyanobacteriota</taxon>
        <taxon>Cyanophyceae</taxon>
        <taxon>Nostocales</taxon>
        <taxon>Nostocaceae</taxon>
        <taxon>Nostoc</taxon>
    </lineage>
</organism>
<gene>
    <name evidence="3" type="ORF">GXM_09344</name>
</gene>
<dbReference type="SUPFAM" id="SSF52540">
    <property type="entry name" value="P-loop containing nucleoside triphosphate hydrolases"/>
    <property type="match status" value="1"/>
</dbReference>
<dbReference type="EMBL" id="CP045227">
    <property type="protein sequence ID" value="QFS51850.1"/>
    <property type="molecule type" value="Genomic_DNA"/>
</dbReference>
<dbReference type="KEGG" id="nsh:GXM_09344"/>
<dbReference type="InterPro" id="IPR027417">
    <property type="entry name" value="P-loop_NTPase"/>
</dbReference>
<dbReference type="GO" id="GO:0043531">
    <property type="term" value="F:ADP binding"/>
    <property type="evidence" value="ECO:0007669"/>
    <property type="project" value="InterPro"/>
</dbReference>
<dbReference type="PANTHER" id="PTHR36766:SF30">
    <property type="entry name" value="TIR-NBS TYPE DISEASE RESISTANCE PROTEIN-RELATED"/>
    <property type="match status" value="1"/>
</dbReference>
<name>A0A5P8WGW0_9NOSO</name>
<keyword evidence="4" id="KW-1185">Reference proteome</keyword>
<dbReference type="AlphaFoldDB" id="A0A5P8WGW0"/>
<dbReference type="InterPro" id="IPR058651">
    <property type="entry name" value="HTH_VMAP-M9"/>
</dbReference>
<dbReference type="PRINTS" id="PR00364">
    <property type="entry name" value="DISEASERSIST"/>
</dbReference>
<reference evidence="3 4" key="1">
    <citation type="submission" date="2019-10" db="EMBL/GenBank/DDBJ databases">
        <title>Genomic and transcriptomic insights into the perfect genentic adaptation of a filamentous nitrogen-fixing cyanobacterium to rice fields.</title>
        <authorList>
            <person name="Chen Z."/>
        </authorList>
    </citation>
    <scope>NUCLEOTIDE SEQUENCE [LARGE SCALE GENOMIC DNA]</scope>
    <source>
        <strain evidence="3">CCNUC1</strain>
    </source>
</reference>
<dbReference type="InterPro" id="IPR002182">
    <property type="entry name" value="NB-ARC"/>
</dbReference>
<proteinExistence type="predicted"/>
<accession>A0A5P8WGW0</accession>
<evidence type="ECO:0000313" key="4">
    <source>
        <dbReference type="Proteomes" id="UP000326678"/>
    </source>
</evidence>